<evidence type="ECO:0000313" key="5">
    <source>
        <dbReference type="EMBL" id="NCJ08380.1"/>
    </source>
</evidence>
<proteinExistence type="inferred from homology"/>
<dbReference type="RefSeq" id="WP_161826853.1">
    <property type="nucleotide sequence ID" value="NZ_WVIC01000050.1"/>
</dbReference>
<feature type="chain" id="PRO_5035475948" evidence="3">
    <location>
        <begin position="23"/>
        <end position="355"/>
    </location>
</feature>
<reference evidence="5" key="1">
    <citation type="submission" date="2019-12" db="EMBL/GenBank/DDBJ databases">
        <title>High-Quality draft genome sequences of three cyanobacteria isolated from the limestone walls of the Old Cathedral of Coimbra.</title>
        <authorList>
            <person name="Tiago I."/>
            <person name="Soares F."/>
            <person name="Portugal A."/>
        </authorList>
    </citation>
    <scope>NUCLEOTIDE SEQUENCE [LARGE SCALE GENOMIC DNA]</scope>
    <source>
        <strain evidence="5">C</strain>
    </source>
</reference>
<sequence length="355" mass="39513">MLFSSSMRGSVCTLLISAMLLAAPRSEACTRAVYHGPEGRYLTGRTMDWRDEIISNLWIFPRGMERNGAAGPRSVEWTSRYGSLIVSGYDISTVDGMNEAGLVTNLLWLVDAAYPEDDGQTPRLSLSMWAQYFLDQFATVAEAVTHLKETPLHAVTGEVPGMPGRMTTVHLSLSDATGDSAILEWIDGELQIHHDRSYQVMTNEPRFEDQLAITRYWNRVDGTVFLPGTSRAEDRFARASFLINAIPKTDNTREAAAAVFSVIRNASAPWGISIDDQPNLSTTRWRIVADHKEQLYYFESVYSPNVFWVNLKQINFAKGSGVRKLDLGPAQRNIFSGEVSAAFVASPPFTFEPAE</sequence>
<comment type="caution">
    <text evidence="5">The sequence shown here is derived from an EMBL/GenBank/DDBJ whole genome shotgun (WGS) entry which is preliminary data.</text>
</comment>
<keyword evidence="3" id="KW-0732">Signal</keyword>
<evidence type="ECO:0000259" key="4">
    <source>
        <dbReference type="Pfam" id="PF02275"/>
    </source>
</evidence>
<dbReference type="InterPro" id="IPR029055">
    <property type="entry name" value="Ntn_hydrolases_N"/>
</dbReference>
<dbReference type="EMBL" id="WVIC01000050">
    <property type="protein sequence ID" value="NCJ08380.1"/>
    <property type="molecule type" value="Genomic_DNA"/>
</dbReference>
<dbReference type="Pfam" id="PF02275">
    <property type="entry name" value="CBAH"/>
    <property type="match status" value="1"/>
</dbReference>
<dbReference type="Gene3D" id="3.60.60.10">
    <property type="entry name" value="Penicillin V Acylase, Chain A"/>
    <property type="match status" value="1"/>
</dbReference>
<name>A0A8K2A9N4_9CYAN</name>
<dbReference type="InterPro" id="IPR029132">
    <property type="entry name" value="CBAH/NAAA_C"/>
</dbReference>
<dbReference type="CDD" id="cd01902">
    <property type="entry name" value="Ntn_CGH"/>
    <property type="match status" value="1"/>
</dbReference>
<comment type="similarity">
    <text evidence="1">Belongs to the peptidase C59 family.</text>
</comment>
<dbReference type="AlphaFoldDB" id="A0A8K2A9N4"/>
<keyword evidence="6" id="KW-1185">Reference proteome</keyword>
<dbReference type="Proteomes" id="UP000607397">
    <property type="component" value="Unassembled WGS sequence"/>
</dbReference>
<dbReference type="PANTHER" id="PTHR35527">
    <property type="entry name" value="CHOLOYLGLYCINE HYDROLASE"/>
    <property type="match status" value="1"/>
</dbReference>
<dbReference type="GO" id="GO:0016787">
    <property type="term" value="F:hydrolase activity"/>
    <property type="evidence" value="ECO:0007669"/>
    <property type="project" value="UniProtKB-KW"/>
</dbReference>
<feature type="domain" description="Choloylglycine hydrolase/NAAA C-terminal" evidence="4">
    <location>
        <begin position="29"/>
        <end position="316"/>
    </location>
</feature>
<evidence type="ECO:0000256" key="3">
    <source>
        <dbReference type="SAM" id="SignalP"/>
    </source>
</evidence>
<feature type="signal peptide" evidence="3">
    <location>
        <begin position="1"/>
        <end position="22"/>
    </location>
</feature>
<accession>A0A8K2A9N4</accession>
<dbReference type="InterPro" id="IPR052193">
    <property type="entry name" value="Peptidase_C59"/>
</dbReference>
<keyword evidence="2 5" id="KW-0378">Hydrolase</keyword>
<protein>
    <submittedName>
        <fullName evidence="5">Linear amide C-N hydrolase</fullName>
    </submittedName>
</protein>
<evidence type="ECO:0000313" key="6">
    <source>
        <dbReference type="Proteomes" id="UP000607397"/>
    </source>
</evidence>
<dbReference type="PANTHER" id="PTHR35527:SF2">
    <property type="entry name" value="HYDROLASE"/>
    <property type="match status" value="1"/>
</dbReference>
<organism evidence="5 6">
    <name type="scientific">Petrachloros mirabilis ULC683</name>
    <dbReference type="NCBI Taxonomy" id="2781853"/>
    <lineage>
        <taxon>Bacteria</taxon>
        <taxon>Bacillati</taxon>
        <taxon>Cyanobacteriota</taxon>
        <taxon>Cyanophyceae</taxon>
        <taxon>Synechococcales</taxon>
        <taxon>Petrachlorosaceae</taxon>
        <taxon>Petrachloros</taxon>
        <taxon>Petrachloros mirabilis</taxon>
    </lineage>
</organism>
<gene>
    <name evidence="5" type="ORF">GS597_18080</name>
</gene>
<dbReference type="SUPFAM" id="SSF56235">
    <property type="entry name" value="N-terminal nucleophile aminohydrolases (Ntn hydrolases)"/>
    <property type="match status" value="1"/>
</dbReference>
<evidence type="ECO:0000256" key="1">
    <source>
        <dbReference type="ARBA" id="ARBA00006625"/>
    </source>
</evidence>
<evidence type="ECO:0000256" key="2">
    <source>
        <dbReference type="ARBA" id="ARBA00022801"/>
    </source>
</evidence>